<feature type="compositionally biased region" description="Basic and acidic residues" evidence="1">
    <location>
        <begin position="198"/>
        <end position="210"/>
    </location>
</feature>
<sequence>MQVTRRYWTAVALVASLAVWAVVLERQLLLLGAVALASWLLTRQYRFVRTTRSVVGALDVTQRIEDTRVAAGRETVGELSVQAEEGIRSGVVVETTPPAGGDGAGARVSLKPGSQRASGSFELQWPVAGSFTVPRPTAQFRDSLGLFGQRVPVGTESAVTVEPRAPRDLFIGERDKRVPAGLGEHETEQSGSGLTPAEIRKYQPGDTPRRIDWNATARRNELYVREFETESELSTLLVFDHRATMGTGRDRETKLDYARQVALAVVGDIRERGDALGWYAVGDRGLTETFAPSPATNQHRLITERLRSLEPTVAESEGQSDWTDPAQARQTATRLDGETAFDSKLKPFLSDTNAYVKRFADQPLFGGLRTAETRIHGDLRTILVTDDRNQTELRETVRNARRGNGEVVVFLTPSVLFEAQSLADVDDAYRRYQAFEDFREELGSLSRVTVFEVSPTERLSTVLAADDSERGVPQ</sequence>
<protein>
    <submittedName>
        <fullName evidence="3">DUF58 domain-containing protein</fullName>
    </submittedName>
</protein>
<dbReference type="Pfam" id="PF01882">
    <property type="entry name" value="DUF58"/>
    <property type="match status" value="1"/>
</dbReference>
<dbReference type="RefSeq" id="WP_310921276.1">
    <property type="nucleotide sequence ID" value="NZ_JAMQON010000006.1"/>
</dbReference>
<feature type="domain" description="DUF58" evidence="2">
    <location>
        <begin position="198"/>
        <end position="328"/>
    </location>
</feature>
<gene>
    <name evidence="3" type="ORF">NDI56_18680</name>
</gene>
<dbReference type="PANTHER" id="PTHR33608:SF6">
    <property type="entry name" value="BLL2464 PROTEIN"/>
    <property type="match status" value="1"/>
</dbReference>
<comment type="caution">
    <text evidence="3">The sequence shown here is derived from an EMBL/GenBank/DDBJ whole genome shotgun (WGS) entry which is preliminary data.</text>
</comment>
<feature type="region of interest" description="Disordered" evidence="1">
    <location>
        <begin position="178"/>
        <end position="210"/>
    </location>
</feature>
<keyword evidence="4" id="KW-1185">Reference proteome</keyword>
<evidence type="ECO:0000313" key="4">
    <source>
        <dbReference type="Proteomes" id="UP001259659"/>
    </source>
</evidence>
<reference evidence="3 4" key="1">
    <citation type="submission" date="2022-06" db="EMBL/GenBank/DDBJ databases">
        <title>Haloarcula sp. a new haloarchaeum isolate from saline soil.</title>
        <authorList>
            <person name="Strakova D."/>
            <person name="Galisteo C."/>
            <person name="Sanchez-Porro C."/>
            <person name="Ventosa A."/>
        </authorList>
    </citation>
    <scope>NUCLEOTIDE SEQUENCE [LARGE SCALE GENOMIC DNA]</scope>
    <source>
        <strain evidence="3 4">S1CR25-12</strain>
    </source>
</reference>
<dbReference type="InterPro" id="IPR002881">
    <property type="entry name" value="DUF58"/>
</dbReference>
<dbReference type="EMBL" id="JAMQON010000006">
    <property type="protein sequence ID" value="MDS0261431.1"/>
    <property type="molecule type" value="Genomic_DNA"/>
</dbReference>
<evidence type="ECO:0000256" key="1">
    <source>
        <dbReference type="SAM" id="MobiDB-lite"/>
    </source>
</evidence>
<feature type="compositionally biased region" description="Basic and acidic residues" evidence="1">
    <location>
        <begin position="178"/>
        <end position="188"/>
    </location>
</feature>
<dbReference type="Proteomes" id="UP001259659">
    <property type="component" value="Unassembled WGS sequence"/>
</dbReference>
<evidence type="ECO:0000313" key="3">
    <source>
        <dbReference type="EMBL" id="MDS0261431.1"/>
    </source>
</evidence>
<name>A0ABU2FGR1_9EURY</name>
<organism evidence="3 4">
    <name type="scientific">Haloarcula saliterrae</name>
    <dbReference type="NCBI Taxonomy" id="2950534"/>
    <lineage>
        <taxon>Archaea</taxon>
        <taxon>Methanobacteriati</taxon>
        <taxon>Methanobacteriota</taxon>
        <taxon>Stenosarchaea group</taxon>
        <taxon>Halobacteria</taxon>
        <taxon>Halobacteriales</taxon>
        <taxon>Haloarculaceae</taxon>
        <taxon>Haloarcula</taxon>
    </lineage>
</organism>
<dbReference type="PANTHER" id="PTHR33608">
    <property type="entry name" value="BLL2464 PROTEIN"/>
    <property type="match status" value="1"/>
</dbReference>
<proteinExistence type="predicted"/>
<accession>A0ABU2FGR1</accession>
<evidence type="ECO:0000259" key="2">
    <source>
        <dbReference type="Pfam" id="PF01882"/>
    </source>
</evidence>